<name>A0A4Y8IAE4_9BACI</name>
<accession>A0A4Y8IAE4</accession>
<comment type="caution">
    <text evidence="1">The sequence shown here is derived from an EMBL/GenBank/DDBJ whole genome shotgun (WGS) entry which is preliminary data.</text>
</comment>
<organism evidence="1 2">
    <name type="scientific">Filobacillus milosensis</name>
    <dbReference type="NCBI Taxonomy" id="94137"/>
    <lineage>
        <taxon>Bacteria</taxon>
        <taxon>Bacillati</taxon>
        <taxon>Bacillota</taxon>
        <taxon>Bacilli</taxon>
        <taxon>Bacillales</taxon>
        <taxon>Bacillaceae</taxon>
        <taxon>Filobacillus</taxon>
    </lineage>
</organism>
<sequence>MLGIKNYNPTFYKDINKFIHDQKDHLRALIGLNIDEVWTVHEASDGELWADCPVIISVEGKHLEFCSFNDNEIAVTWNEIDLKKKLDWYGNQKLNLEWRKNEIENITPIIGKSIEVVEVIEMKQQKFDSNDNLLCSNLLLNGLGFDMGNDYFSIFNAFDETGFSYSRYDKDIYTKV</sequence>
<dbReference type="RefSeq" id="WP_134341659.1">
    <property type="nucleotide sequence ID" value="NZ_SOPW01000035.1"/>
</dbReference>
<evidence type="ECO:0000313" key="1">
    <source>
        <dbReference type="EMBL" id="TFB12914.1"/>
    </source>
</evidence>
<dbReference type="OrthoDB" id="3288608at2"/>
<reference evidence="1 2" key="1">
    <citation type="submission" date="2019-03" db="EMBL/GenBank/DDBJ databases">
        <authorList>
            <person name="He R.-H."/>
        </authorList>
    </citation>
    <scope>NUCLEOTIDE SEQUENCE [LARGE SCALE GENOMIC DNA]</scope>
    <source>
        <strain evidence="2">SH 714</strain>
    </source>
</reference>
<dbReference type="AlphaFoldDB" id="A0A4Y8IAE4"/>
<proteinExistence type="predicted"/>
<dbReference type="EMBL" id="SOPW01000035">
    <property type="protein sequence ID" value="TFB12914.1"/>
    <property type="molecule type" value="Genomic_DNA"/>
</dbReference>
<evidence type="ECO:0000313" key="2">
    <source>
        <dbReference type="Proteomes" id="UP000297975"/>
    </source>
</evidence>
<dbReference type="Proteomes" id="UP000297975">
    <property type="component" value="Unassembled WGS sequence"/>
</dbReference>
<protein>
    <submittedName>
        <fullName evidence="1">Uncharacterized protein</fullName>
    </submittedName>
</protein>
<gene>
    <name evidence="1" type="ORF">E3U55_16925</name>
</gene>
<keyword evidence="2" id="KW-1185">Reference proteome</keyword>